<protein>
    <submittedName>
        <fullName evidence="2">Uncharacterized protein</fullName>
    </submittedName>
</protein>
<dbReference type="STRING" id="47427.A0A2H3DIT9"/>
<dbReference type="OrthoDB" id="2822157at2759"/>
<keyword evidence="3" id="KW-1185">Reference proteome</keyword>
<feature type="coiled-coil region" evidence="1">
    <location>
        <begin position="81"/>
        <end position="108"/>
    </location>
</feature>
<evidence type="ECO:0000313" key="2">
    <source>
        <dbReference type="EMBL" id="PBK95141.1"/>
    </source>
</evidence>
<dbReference type="AlphaFoldDB" id="A0A2H3DIT9"/>
<sequence length="562" mass="65538">MTGYPFDWSPCMGCTCPNHYPPSHVFPSVRRTLDDPNLARLMRSNDEPIEREVHTLRAMMTSYETEILDINTAEPRLAQFIFHMKNRISLARQELDALRQERKHIHEAIVERRRLLHPIRRLPTEILLRIFRSTIEFPISRSITMWNDHWDFHPTANTLWSIERVCKLWRTVALPFPELWSSINIIINDDSFGDDSYGNTYIPRLVIQLHRSKNYPLELSVWNDDENSHFTKFPPALTAFLYSFCTRVECLHLYLTSEMFCALPSLHLSFPSLKGLCIFPTDAEAIDGYENLDLFPCPLLRRLHVVEVSHVSHSLRLPWTQITHFSSEYGLYGSEAPPRPKPVLDLMRKFTRLEECHLRIEPSHIDHLKMELPKYIPLVQLFDRLTLPALKELQVSCGREDLLDSDDTFIAIHDLLNRSGPPAISVLHFNHAEVLADEFLNVFRTCPTLEDIRLTSVNKGAIRGETLLQLTLKVDSTAPLVPHLRILYISGKMSFDMQAFVDMVESRWTLTHVQTPPLRRLSEVNLCRFIDVNDGQYEDEYEVWSASQYFLLLMFTRSKEWT</sequence>
<keyword evidence="1" id="KW-0175">Coiled coil</keyword>
<accession>A0A2H3DIT9</accession>
<dbReference type="InParanoid" id="A0A2H3DIT9"/>
<evidence type="ECO:0000313" key="3">
    <source>
        <dbReference type="Proteomes" id="UP000217790"/>
    </source>
</evidence>
<dbReference type="Gene3D" id="1.20.1280.50">
    <property type="match status" value="1"/>
</dbReference>
<name>A0A2H3DIT9_ARMGA</name>
<organism evidence="2 3">
    <name type="scientific">Armillaria gallica</name>
    <name type="common">Bulbous honey fungus</name>
    <name type="synonym">Armillaria bulbosa</name>
    <dbReference type="NCBI Taxonomy" id="47427"/>
    <lineage>
        <taxon>Eukaryota</taxon>
        <taxon>Fungi</taxon>
        <taxon>Dikarya</taxon>
        <taxon>Basidiomycota</taxon>
        <taxon>Agaricomycotina</taxon>
        <taxon>Agaricomycetes</taxon>
        <taxon>Agaricomycetidae</taxon>
        <taxon>Agaricales</taxon>
        <taxon>Marasmiineae</taxon>
        <taxon>Physalacriaceae</taxon>
        <taxon>Armillaria</taxon>
    </lineage>
</organism>
<reference evidence="3" key="1">
    <citation type="journal article" date="2017" name="Nat. Ecol. Evol.">
        <title>Genome expansion and lineage-specific genetic innovations in the forest pathogenic fungi Armillaria.</title>
        <authorList>
            <person name="Sipos G."/>
            <person name="Prasanna A.N."/>
            <person name="Walter M.C."/>
            <person name="O'Connor E."/>
            <person name="Balint B."/>
            <person name="Krizsan K."/>
            <person name="Kiss B."/>
            <person name="Hess J."/>
            <person name="Varga T."/>
            <person name="Slot J."/>
            <person name="Riley R."/>
            <person name="Boka B."/>
            <person name="Rigling D."/>
            <person name="Barry K."/>
            <person name="Lee J."/>
            <person name="Mihaltcheva S."/>
            <person name="LaButti K."/>
            <person name="Lipzen A."/>
            <person name="Waldron R."/>
            <person name="Moloney N.M."/>
            <person name="Sperisen C."/>
            <person name="Kredics L."/>
            <person name="Vagvoelgyi C."/>
            <person name="Patrignani A."/>
            <person name="Fitzpatrick D."/>
            <person name="Nagy I."/>
            <person name="Doyle S."/>
            <person name="Anderson J.B."/>
            <person name="Grigoriev I.V."/>
            <person name="Gueldener U."/>
            <person name="Muensterkoetter M."/>
            <person name="Nagy L.G."/>
        </authorList>
    </citation>
    <scope>NUCLEOTIDE SEQUENCE [LARGE SCALE GENOMIC DNA]</scope>
    <source>
        <strain evidence="3">Ar21-2</strain>
    </source>
</reference>
<dbReference type="EMBL" id="KZ293652">
    <property type="protein sequence ID" value="PBK95141.1"/>
    <property type="molecule type" value="Genomic_DNA"/>
</dbReference>
<dbReference type="Proteomes" id="UP000217790">
    <property type="component" value="Unassembled WGS sequence"/>
</dbReference>
<proteinExistence type="predicted"/>
<gene>
    <name evidence="2" type="ORF">ARMGADRAFT_1163791</name>
</gene>
<dbReference type="OMA" id="TSEMFCA"/>
<evidence type="ECO:0000256" key="1">
    <source>
        <dbReference type="SAM" id="Coils"/>
    </source>
</evidence>